<protein>
    <recommendedName>
        <fullName evidence="7">LysR family regulatory protein</fullName>
    </recommendedName>
</protein>
<dbReference type="AlphaFoldDB" id="A0A395HTS0"/>
<dbReference type="OrthoDB" id="21502at2759"/>
<comment type="similarity">
    <text evidence="2">Belongs to the plant acyltransferase family.</text>
</comment>
<dbReference type="Gene3D" id="3.30.559.10">
    <property type="entry name" value="Chloramphenicol acetyltransferase-like domain"/>
    <property type="match status" value="2"/>
</dbReference>
<dbReference type="RefSeq" id="XP_025550361.1">
    <property type="nucleotide sequence ID" value="XM_025689877.1"/>
</dbReference>
<keyword evidence="4" id="KW-0012">Acyltransferase</keyword>
<dbReference type="GO" id="GO:0016746">
    <property type="term" value="F:acyltransferase activity"/>
    <property type="evidence" value="ECO:0007669"/>
    <property type="project" value="UniProtKB-KW"/>
</dbReference>
<gene>
    <name evidence="5" type="ORF">BO97DRAFT_107057</name>
</gene>
<accession>A0A395HTS0</accession>
<dbReference type="PANTHER" id="PTHR31896:SF69">
    <property type="entry name" value="FAMILY REGULATORY PROTEIN, PUTATIVE (AFU_ORTHOLOGUE AFUA_3G14730)-RELATED"/>
    <property type="match status" value="1"/>
</dbReference>
<dbReference type="PANTHER" id="PTHR31896">
    <property type="entry name" value="FAMILY REGULATORY PROTEIN, PUTATIVE (AFU_ORTHOLOGUE AFUA_3G14730)-RELATED"/>
    <property type="match status" value="1"/>
</dbReference>
<dbReference type="InterPro" id="IPR051283">
    <property type="entry name" value="Sec_Metabolite_Acyltrans"/>
</dbReference>
<keyword evidence="3" id="KW-0808">Transferase</keyword>
<comment type="pathway">
    <text evidence="1">Secondary metabolite biosynthesis.</text>
</comment>
<proteinExistence type="inferred from homology"/>
<evidence type="ECO:0000256" key="1">
    <source>
        <dbReference type="ARBA" id="ARBA00005179"/>
    </source>
</evidence>
<dbReference type="GeneID" id="37194166"/>
<evidence type="ECO:0000256" key="4">
    <source>
        <dbReference type="ARBA" id="ARBA00023315"/>
    </source>
</evidence>
<evidence type="ECO:0000256" key="2">
    <source>
        <dbReference type="ARBA" id="ARBA00009861"/>
    </source>
</evidence>
<evidence type="ECO:0000313" key="6">
    <source>
        <dbReference type="Proteomes" id="UP000248961"/>
    </source>
</evidence>
<keyword evidence="6" id="KW-1185">Reference proteome</keyword>
<dbReference type="EMBL" id="KZ824290">
    <property type="protein sequence ID" value="RAL11207.1"/>
    <property type="molecule type" value="Genomic_DNA"/>
</dbReference>
<dbReference type="InterPro" id="IPR023213">
    <property type="entry name" value="CAT-like_dom_sf"/>
</dbReference>
<sequence>MGLRSMIFGPPHVPAVPTDRIVPLRYWDGIPHIRAFAHDITLRFDDVLSLLKLEESLHALYQIGNWGQLGARLRLNPTGKLEYHIPAQYDDARPAFIFTAMEHGTSINNHRLGFQLPRTSSSQEPFLAPCAAEFGPLVRDRESPRFLEDWLDSDLPQLKIHVVLFDDATLLTITYPHTLMDAVGRASFLRAWTAVLQGHPEDVPTLQDLSEDPLASLGVENSGLSYIHADRVLHGLGLVRFGLRHMFDLWFHRAEDRVLILPGQFVDRMKQRALKELLDSDTSSPVYLSESDVLLSWWVKSVTRALELSPDRTIMSMNMFEVRGLFDDWFPAGSAYIGNAIFPSYTLHSVPDAIGGSLSALAFENRLALSQHRTKDQVHALASIQRRSLLQTTPLVGESNLLFMACTNHHKARFFELDFSCAVVRPGIPLTERANQLGRPSYVNNIEHCSGYPTTNVLRVIGKDAAGNWWLSCTLREGVWAKISGELKALVESNNALES</sequence>
<evidence type="ECO:0008006" key="7">
    <source>
        <dbReference type="Google" id="ProtNLM"/>
    </source>
</evidence>
<evidence type="ECO:0000256" key="3">
    <source>
        <dbReference type="ARBA" id="ARBA00022679"/>
    </source>
</evidence>
<reference evidence="5 6" key="1">
    <citation type="submission" date="2018-02" db="EMBL/GenBank/DDBJ databases">
        <title>The genomes of Aspergillus section Nigri reveals drivers in fungal speciation.</title>
        <authorList>
            <consortium name="DOE Joint Genome Institute"/>
            <person name="Vesth T.C."/>
            <person name="Nybo J."/>
            <person name="Theobald S."/>
            <person name="Brandl J."/>
            <person name="Frisvad J.C."/>
            <person name="Nielsen K.F."/>
            <person name="Lyhne E.K."/>
            <person name="Kogle M.E."/>
            <person name="Kuo A."/>
            <person name="Riley R."/>
            <person name="Clum A."/>
            <person name="Nolan M."/>
            <person name="Lipzen A."/>
            <person name="Salamov A."/>
            <person name="Henrissat B."/>
            <person name="Wiebenga A."/>
            <person name="De vries R.P."/>
            <person name="Grigoriev I.V."/>
            <person name="Mortensen U.H."/>
            <person name="Andersen M.R."/>
            <person name="Baker S.E."/>
        </authorList>
    </citation>
    <scope>NUCLEOTIDE SEQUENCE [LARGE SCALE GENOMIC DNA]</scope>
    <source>
        <strain evidence="5 6">CBS 101889</strain>
    </source>
</reference>
<dbReference type="STRING" id="1450537.A0A395HTS0"/>
<name>A0A395HTS0_ASPHC</name>
<evidence type="ECO:0000313" key="5">
    <source>
        <dbReference type="EMBL" id="RAL11207.1"/>
    </source>
</evidence>
<dbReference type="VEuPathDB" id="FungiDB:BO97DRAFT_107057"/>
<dbReference type="Proteomes" id="UP000248961">
    <property type="component" value="Unassembled WGS sequence"/>
</dbReference>
<organism evidence="5 6">
    <name type="scientific">Aspergillus homomorphus (strain CBS 101889)</name>
    <dbReference type="NCBI Taxonomy" id="1450537"/>
    <lineage>
        <taxon>Eukaryota</taxon>
        <taxon>Fungi</taxon>
        <taxon>Dikarya</taxon>
        <taxon>Ascomycota</taxon>
        <taxon>Pezizomycotina</taxon>
        <taxon>Eurotiomycetes</taxon>
        <taxon>Eurotiomycetidae</taxon>
        <taxon>Eurotiales</taxon>
        <taxon>Aspergillaceae</taxon>
        <taxon>Aspergillus</taxon>
        <taxon>Aspergillus subgen. Circumdati</taxon>
    </lineage>
</organism>